<keyword evidence="3 7" id="KW-0347">Helicase</keyword>
<protein>
    <submittedName>
        <fullName evidence="7">DEAD/DEAH box helicase</fullName>
    </submittedName>
</protein>
<dbReference type="EMBL" id="CP051627">
    <property type="protein sequence ID" value="UPT23237.1"/>
    <property type="molecule type" value="Genomic_DNA"/>
</dbReference>
<dbReference type="NCBIfam" id="NF038317">
    <property type="entry name" value="DISARM_DrmD"/>
    <property type="match status" value="1"/>
</dbReference>
<dbReference type="PROSITE" id="PS51194">
    <property type="entry name" value="HELICASE_CTER"/>
    <property type="match status" value="1"/>
</dbReference>
<evidence type="ECO:0000256" key="3">
    <source>
        <dbReference type="ARBA" id="ARBA00022806"/>
    </source>
</evidence>
<dbReference type="Gene3D" id="3.40.50.300">
    <property type="entry name" value="P-loop containing nucleotide triphosphate hydrolases"/>
    <property type="match status" value="1"/>
</dbReference>
<organism evidence="7 8">
    <name type="scientific">Thermobifida alba</name>
    <name type="common">Thermomonospora alba</name>
    <dbReference type="NCBI Taxonomy" id="53522"/>
    <lineage>
        <taxon>Bacteria</taxon>
        <taxon>Bacillati</taxon>
        <taxon>Actinomycetota</taxon>
        <taxon>Actinomycetes</taxon>
        <taxon>Streptosporangiales</taxon>
        <taxon>Nocardiopsidaceae</taxon>
        <taxon>Thermobifida</taxon>
    </lineage>
</organism>
<dbReference type="GO" id="GO:0004386">
    <property type="term" value="F:helicase activity"/>
    <property type="evidence" value="ECO:0007669"/>
    <property type="project" value="UniProtKB-KW"/>
</dbReference>
<dbReference type="InterPro" id="IPR001650">
    <property type="entry name" value="Helicase_C-like"/>
</dbReference>
<dbReference type="InterPro" id="IPR038718">
    <property type="entry name" value="SNF2-like_sf"/>
</dbReference>
<evidence type="ECO:0000259" key="6">
    <source>
        <dbReference type="PROSITE" id="PS51194"/>
    </source>
</evidence>
<feature type="domain" description="Helicase ATP-binding" evidence="5">
    <location>
        <begin position="144"/>
        <end position="329"/>
    </location>
</feature>
<evidence type="ECO:0000256" key="2">
    <source>
        <dbReference type="ARBA" id="ARBA00022801"/>
    </source>
</evidence>
<evidence type="ECO:0000256" key="4">
    <source>
        <dbReference type="ARBA" id="ARBA00022840"/>
    </source>
</evidence>
<dbReference type="InterPro" id="IPR057342">
    <property type="entry name" value="DEXDc_RapA"/>
</dbReference>
<reference evidence="7 8" key="1">
    <citation type="submission" date="2020-04" db="EMBL/GenBank/DDBJ databases">
        <title>Thermobifida alba genome sequencing and assembly.</title>
        <authorList>
            <person name="Luzics S."/>
            <person name="Horvath B."/>
            <person name="Nagy I."/>
            <person name="Toth A."/>
            <person name="Nagy I."/>
            <person name="Kukolya J."/>
        </authorList>
    </citation>
    <scope>NUCLEOTIDE SEQUENCE [LARGE SCALE GENOMIC DNA]</scope>
    <source>
        <strain evidence="7 8">DSM 43795</strain>
    </source>
</reference>
<accession>A0ABY4LAS7</accession>
<proteinExistence type="predicted"/>
<dbReference type="Pfam" id="PF00176">
    <property type="entry name" value="SNF2-rel_dom"/>
    <property type="match status" value="1"/>
</dbReference>
<dbReference type="Pfam" id="PF00271">
    <property type="entry name" value="Helicase_C"/>
    <property type="match status" value="1"/>
</dbReference>
<sequence length="1067" mass="120903">MTVAAPAHSVPEEPSTTTDLEVGKLVTVRNRTWVVSEVRVGSIASSDATKATTKAQHVVSLISIEDDAADDRIEVLWELEPGTRIHETTTLPDPARGFDEPAELDAFLHAVRWGAIASADTTALQAPFRSGIEIEEYQLEPVVRALSMPRTNLLIADDVGLGKTIEAGLVMQELSLRHRARTMLIVCPAGLTTQWRDEMRDKFGLDFRVVDTALVKRLRRERGLYANPWTHYPRLIVSIDWLKRERPRRMLREFLPETPGYPRAFDLLVVDEVHTCAPSGRGRYAVDSLRTLAIRELAPHCEHRLFLSATPHNGYRESFTALLELLDDQRFARGVEPTREQLARAMVRRLKRDLPPRWDGSSRFPERKPAYLEVDHSEAEREALALLNEYAESRRRRGGPGGRHAADFVTTLLKKRLFSSPKAFFETVTTHLDTMTARDDGEPLPAPTVQRILVPMAEQLEATAEHDEEYRQAEAEALRTARRGAPPLSDHERRLLYRLRDWAAEAKNGPDAKFAALRRWLDPVLFADGRPGTDAEWTTERVIVFTEYRDTQRWLHEQLLAAGYGGPGGRRIALLYGGQDVEERERIKNVFTDDPELDDLRILVATDAASEGINLQRRCHRLLHWEIPWNPNRLEQRNGRIDRHGQPADQVDVLHFVPRGWENAETGSLEDELGFLRMAAEKVDRIREDLGSAGDVIAVQVEQKMLGRRTDWAQTDAEIARKATRARLRIERDIRSRLEKLSDELTGSRTRLDLTPETLEQVVRTGLRLAHRKDLVEVEPPEGVAARCFRLPDLAGAWASARNDGLMHPVTGEERPVTFDPDAVVGRNDLVLLHLKHRLVDLCLTLLRRELWSDGERLARVTARIVDSDLLRVPAVVAHGRVVITGAEGSRLHEEVLVAGGLIESGRFSRVKEETVEQWLAAATDKPVPESMRERLIALWPGLADPLNRALKRRAEQRAESLKKTIARRCDEEVVAIGKVLDELADSIRKVLSDEPVWQQASLFELSDSERDQLHRDREALRAKLKGIPEQKEQETAALRRRYADPEPRWFPAAVTFLVPASLAKRN</sequence>
<dbReference type="SMART" id="SM00490">
    <property type="entry name" value="HELICc"/>
    <property type="match status" value="1"/>
</dbReference>
<dbReference type="InterPro" id="IPR000330">
    <property type="entry name" value="SNF2_N"/>
</dbReference>
<feature type="domain" description="Helicase C-terminal" evidence="6">
    <location>
        <begin position="531"/>
        <end position="705"/>
    </location>
</feature>
<dbReference type="SMART" id="SM00487">
    <property type="entry name" value="DEXDc"/>
    <property type="match status" value="1"/>
</dbReference>
<dbReference type="Proteomes" id="UP000832041">
    <property type="component" value="Chromosome"/>
</dbReference>
<dbReference type="InterPro" id="IPR049730">
    <property type="entry name" value="SNF2/RAD54-like_C"/>
</dbReference>
<keyword evidence="8" id="KW-1185">Reference proteome</keyword>
<keyword evidence="2" id="KW-0378">Hydrolase</keyword>
<dbReference type="InterPro" id="IPR014001">
    <property type="entry name" value="Helicase_ATP-bd"/>
</dbReference>
<dbReference type="PANTHER" id="PTHR45766">
    <property type="entry name" value="DNA ANNEALING HELICASE AND ENDONUCLEASE ZRANB3 FAMILY MEMBER"/>
    <property type="match status" value="1"/>
</dbReference>
<gene>
    <name evidence="7" type="ORF">FOF52_21700</name>
</gene>
<dbReference type="SUPFAM" id="SSF52540">
    <property type="entry name" value="P-loop containing nucleoside triphosphate hydrolases"/>
    <property type="match status" value="1"/>
</dbReference>
<dbReference type="PANTHER" id="PTHR45766:SF6">
    <property type="entry name" value="SWI_SNF-RELATED MATRIX-ASSOCIATED ACTIN-DEPENDENT REGULATOR OF CHROMATIN SUBFAMILY A-LIKE PROTEIN 1"/>
    <property type="match status" value="1"/>
</dbReference>
<evidence type="ECO:0000256" key="1">
    <source>
        <dbReference type="ARBA" id="ARBA00022741"/>
    </source>
</evidence>
<keyword evidence="1" id="KW-0547">Nucleotide-binding</keyword>
<dbReference type="CDD" id="cd18793">
    <property type="entry name" value="SF2_C_SNF"/>
    <property type="match status" value="1"/>
</dbReference>
<name>A0ABY4LAS7_THEAE</name>
<keyword evidence="4" id="KW-0067">ATP-binding</keyword>
<dbReference type="Gene3D" id="3.40.50.10810">
    <property type="entry name" value="Tandem AAA-ATPase domain"/>
    <property type="match status" value="1"/>
</dbReference>
<dbReference type="CDD" id="cd18011">
    <property type="entry name" value="DEXDc_RapA"/>
    <property type="match status" value="1"/>
</dbReference>
<dbReference type="PROSITE" id="PS51192">
    <property type="entry name" value="HELICASE_ATP_BIND_1"/>
    <property type="match status" value="1"/>
</dbReference>
<evidence type="ECO:0000313" key="8">
    <source>
        <dbReference type="Proteomes" id="UP000832041"/>
    </source>
</evidence>
<dbReference type="InterPro" id="IPR027417">
    <property type="entry name" value="P-loop_NTPase"/>
</dbReference>
<evidence type="ECO:0000313" key="7">
    <source>
        <dbReference type="EMBL" id="UPT23237.1"/>
    </source>
</evidence>
<evidence type="ECO:0000259" key="5">
    <source>
        <dbReference type="PROSITE" id="PS51192"/>
    </source>
</evidence>